<dbReference type="AlphaFoldDB" id="A0A3B7MHX1"/>
<feature type="coiled-coil region" evidence="9">
    <location>
        <begin position="438"/>
        <end position="520"/>
    </location>
</feature>
<dbReference type="OrthoDB" id="617348at2"/>
<evidence type="ECO:0000256" key="5">
    <source>
        <dbReference type="ARBA" id="ARBA00022777"/>
    </source>
</evidence>
<comment type="subcellular location">
    <subcellularLocation>
        <location evidence="1">Cell membrane</location>
        <topology evidence="1">Multi-pass membrane protein</topology>
    </subcellularLocation>
</comment>
<dbReference type="Pfam" id="PF13424">
    <property type="entry name" value="TPR_12"/>
    <property type="match status" value="1"/>
</dbReference>
<reference evidence="12 13" key="1">
    <citation type="submission" date="2018-09" db="EMBL/GenBank/DDBJ databases">
        <title>Genome sequencing of strain 6GH32-13.</title>
        <authorList>
            <person name="Weon H.-Y."/>
            <person name="Heo J."/>
            <person name="Kwon S.-W."/>
        </authorList>
    </citation>
    <scope>NUCLEOTIDE SEQUENCE [LARGE SCALE GENOMIC DNA]</scope>
    <source>
        <strain evidence="12 13">5GH32-13</strain>
    </source>
</reference>
<keyword evidence="13" id="KW-1185">Reference proteome</keyword>
<dbReference type="PANTHER" id="PTHR24421">
    <property type="entry name" value="NITRATE/NITRITE SENSOR PROTEIN NARX-RELATED"/>
    <property type="match status" value="1"/>
</dbReference>
<dbReference type="InterPro" id="IPR003594">
    <property type="entry name" value="HATPase_dom"/>
</dbReference>
<dbReference type="InterPro" id="IPR019734">
    <property type="entry name" value="TPR_rpt"/>
</dbReference>
<evidence type="ECO:0000256" key="7">
    <source>
        <dbReference type="ARBA" id="ARBA00023012"/>
    </source>
</evidence>
<sequence length="711" mass="80400">MPLLCLLLGTPGQTFGKSRAVTYKCGIFKYGRKSRKSGRWLTPEIRFLCKEQGEFLRMKQRLLAVCLWWLWAYQAPAQTPYIDSLTQELKGSLADTSRAYSMMRLGIALETVDTALCSRTYNEGIQFASSKGLDYQAALLYFNRAYLYIARASYQEAEKTLDSALVFLGRSSHVNTLFKTASVYATLSEVKRHQGDYQQAVAWQNKAIELYIKLDKPASLLTAYINQASVFKDLNEFVKEEEYGRKALAIARSTGRRQDLFSAHFTIALALTMQNQYQKADDHIDSSRKYYDENYAHQAVISYHLVAGLIDMNLNRLASANEHFTKTGQIAEQAKDVFGNIQARLQLARVLTLQKKFREGEALLLAIQKERADLQMNHQVILLDYLARLYEEWGDAKKALPYYKKYKEVSDSMSSIQNKQYASNLEVQYQTAQKEATIQQLEADKKFQQLNIRQKNTLNYILIGGAVGLLVISLLTYRNYRHKQKLQQQRINELETEQQLTAAEAVLKGEEQERTRLAKDLHDGLGGMLSGIKYSLRTVKENLVMTPANALAFERSMDMLDSSIQEMRRVAHNMMPETLVKFGLDAALKDFCNDITQSNALQVTYQSIGMNGPDISQTTTITIYRIVQELINNAIKHAAARTSIVQISRTGDKVSLTVEDDGGGFDPAILQGTKGLGWSNIQNRVGYLKGNTDIRSEPGKGTSVLIEFETA</sequence>
<protein>
    <recommendedName>
        <fullName evidence="11">Histidine kinase domain-containing protein</fullName>
    </recommendedName>
</protein>
<keyword evidence="5" id="KW-0418">Kinase</keyword>
<accession>A0A3B7MHX1</accession>
<dbReference type="Gene3D" id="3.30.565.10">
    <property type="entry name" value="Histidine kinase-like ATPase, C-terminal domain"/>
    <property type="match status" value="1"/>
</dbReference>
<evidence type="ECO:0000256" key="4">
    <source>
        <dbReference type="ARBA" id="ARBA00022692"/>
    </source>
</evidence>
<dbReference type="EMBL" id="CP032157">
    <property type="protein sequence ID" value="AXY72903.1"/>
    <property type="molecule type" value="Genomic_DNA"/>
</dbReference>
<dbReference type="InterPro" id="IPR050482">
    <property type="entry name" value="Sensor_HK_TwoCompSys"/>
</dbReference>
<keyword evidence="4 10" id="KW-0812">Transmembrane</keyword>
<evidence type="ECO:0000256" key="8">
    <source>
        <dbReference type="ARBA" id="ARBA00023136"/>
    </source>
</evidence>
<evidence type="ECO:0000256" key="10">
    <source>
        <dbReference type="SAM" id="Phobius"/>
    </source>
</evidence>
<dbReference type="CDD" id="cd16917">
    <property type="entry name" value="HATPase_UhpB-NarQ-NarX-like"/>
    <property type="match status" value="1"/>
</dbReference>
<evidence type="ECO:0000256" key="2">
    <source>
        <dbReference type="ARBA" id="ARBA00022475"/>
    </source>
</evidence>
<dbReference type="KEGG" id="pseg:D3H65_02485"/>
<dbReference type="Proteomes" id="UP000263900">
    <property type="component" value="Chromosome"/>
</dbReference>
<evidence type="ECO:0000256" key="9">
    <source>
        <dbReference type="SAM" id="Coils"/>
    </source>
</evidence>
<dbReference type="Gene3D" id="1.25.40.10">
    <property type="entry name" value="Tetratricopeptide repeat domain"/>
    <property type="match status" value="2"/>
</dbReference>
<dbReference type="SMART" id="SM00028">
    <property type="entry name" value="TPR"/>
    <property type="match status" value="5"/>
</dbReference>
<keyword evidence="8 10" id="KW-0472">Membrane</keyword>
<dbReference type="PANTHER" id="PTHR24421:SF37">
    <property type="entry name" value="SENSOR HISTIDINE KINASE NARS"/>
    <property type="match status" value="1"/>
</dbReference>
<feature type="domain" description="Histidine kinase" evidence="11">
    <location>
        <begin position="623"/>
        <end position="711"/>
    </location>
</feature>
<organism evidence="12 13">
    <name type="scientific">Paraflavitalea soli</name>
    <dbReference type="NCBI Taxonomy" id="2315862"/>
    <lineage>
        <taxon>Bacteria</taxon>
        <taxon>Pseudomonadati</taxon>
        <taxon>Bacteroidota</taxon>
        <taxon>Chitinophagia</taxon>
        <taxon>Chitinophagales</taxon>
        <taxon>Chitinophagaceae</taxon>
        <taxon>Paraflavitalea</taxon>
    </lineage>
</organism>
<dbReference type="InterPro" id="IPR036890">
    <property type="entry name" value="HATPase_C_sf"/>
</dbReference>
<dbReference type="InterPro" id="IPR005467">
    <property type="entry name" value="His_kinase_dom"/>
</dbReference>
<dbReference type="PROSITE" id="PS50109">
    <property type="entry name" value="HIS_KIN"/>
    <property type="match status" value="1"/>
</dbReference>
<dbReference type="GO" id="GO:0046983">
    <property type="term" value="F:protein dimerization activity"/>
    <property type="evidence" value="ECO:0007669"/>
    <property type="project" value="InterPro"/>
</dbReference>
<dbReference type="SUPFAM" id="SSF48452">
    <property type="entry name" value="TPR-like"/>
    <property type="match status" value="3"/>
</dbReference>
<dbReference type="SUPFAM" id="SSF55874">
    <property type="entry name" value="ATPase domain of HSP90 chaperone/DNA topoisomerase II/histidine kinase"/>
    <property type="match status" value="1"/>
</dbReference>
<dbReference type="Pfam" id="PF07730">
    <property type="entry name" value="HisKA_3"/>
    <property type="match status" value="1"/>
</dbReference>
<feature type="transmembrane region" description="Helical" evidence="10">
    <location>
        <begin position="458"/>
        <end position="477"/>
    </location>
</feature>
<dbReference type="Gene3D" id="1.20.5.1930">
    <property type="match status" value="1"/>
</dbReference>
<keyword evidence="6 10" id="KW-1133">Transmembrane helix</keyword>
<dbReference type="SMART" id="SM00387">
    <property type="entry name" value="HATPase_c"/>
    <property type="match status" value="1"/>
</dbReference>
<dbReference type="GO" id="GO:0005886">
    <property type="term" value="C:plasma membrane"/>
    <property type="evidence" value="ECO:0007669"/>
    <property type="project" value="UniProtKB-SubCell"/>
</dbReference>
<dbReference type="InterPro" id="IPR011990">
    <property type="entry name" value="TPR-like_helical_dom_sf"/>
</dbReference>
<dbReference type="GO" id="GO:0000155">
    <property type="term" value="F:phosphorelay sensor kinase activity"/>
    <property type="evidence" value="ECO:0007669"/>
    <property type="project" value="InterPro"/>
</dbReference>
<evidence type="ECO:0000256" key="1">
    <source>
        <dbReference type="ARBA" id="ARBA00004651"/>
    </source>
</evidence>
<dbReference type="Pfam" id="PF02518">
    <property type="entry name" value="HATPase_c"/>
    <property type="match status" value="1"/>
</dbReference>
<evidence type="ECO:0000313" key="12">
    <source>
        <dbReference type="EMBL" id="AXY72903.1"/>
    </source>
</evidence>
<evidence type="ECO:0000313" key="13">
    <source>
        <dbReference type="Proteomes" id="UP000263900"/>
    </source>
</evidence>
<evidence type="ECO:0000256" key="6">
    <source>
        <dbReference type="ARBA" id="ARBA00022989"/>
    </source>
</evidence>
<keyword evidence="2" id="KW-1003">Cell membrane</keyword>
<keyword evidence="7" id="KW-0902">Two-component regulatory system</keyword>
<keyword evidence="3" id="KW-0808">Transferase</keyword>
<evidence type="ECO:0000256" key="3">
    <source>
        <dbReference type="ARBA" id="ARBA00022679"/>
    </source>
</evidence>
<proteinExistence type="predicted"/>
<dbReference type="InterPro" id="IPR011712">
    <property type="entry name" value="Sig_transdc_His_kin_sub3_dim/P"/>
</dbReference>
<gene>
    <name evidence="12" type="ORF">D3H65_02485</name>
</gene>
<keyword evidence="9" id="KW-0175">Coiled coil</keyword>
<evidence type="ECO:0000259" key="11">
    <source>
        <dbReference type="PROSITE" id="PS50109"/>
    </source>
</evidence>
<name>A0A3B7MHX1_9BACT</name>